<reference evidence="1" key="1">
    <citation type="submission" date="2019-08" db="EMBL/GenBank/DDBJ databases">
        <authorList>
            <person name="Kucharzyk K."/>
            <person name="Murdoch R.W."/>
            <person name="Higgins S."/>
            <person name="Loffler F."/>
        </authorList>
    </citation>
    <scope>NUCLEOTIDE SEQUENCE</scope>
</reference>
<accession>A0A645HWJ7</accession>
<sequence>MISTFNNPELELYFIHASDKKQVWDEIVLSGIKTYFSNHYPNIKTNYGVIESTDSPEKISEFVESMKVDILAFNTRRKNMFARIFNPGLAYKMIYHSDIPLFVTHV</sequence>
<dbReference type="SUPFAM" id="SSF52402">
    <property type="entry name" value="Adenine nucleotide alpha hydrolases-like"/>
    <property type="match status" value="1"/>
</dbReference>
<protein>
    <recommendedName>
        <fullName evidence="2">UspA domain-containing protein</fullName>
    </recommendedName>
</protein>
<evidence type="ECO:0008006" key="2">
    <source>
        <dbReference type="Google" id="ProtNLM"/>
    </source>
</evidence>
<name>A0A645HWJ7_9ZZZZ</name>
<comment type="caution">
    <text evidence="1">The sequence shown here is derived from an EMBL/GenBank/DDBJ whole genome shotgun (WGS) entry which is preliminary data.</text>
</comment>
<gene>
    <name evidence="1" type="ORF">SDC9_187232</name>
</gene>
<dbReference type="EMBL" id="VSSQ01095669">
    <property type="protein sequence ID" value="MPN39703.1"/>
    <property type="molecule type" value="Genomic_DNA"/>
</dbReference>
<evidence type="ECO:0000313" key="1">
    <source>
        <dbReference type="EMBL" id="MPN39703.1"/>
    </source>
</evidence>
<organism evidence="1">
    <name type="scientific">bioreactor metagenome</name>
    <dbReference type="NCBI Taxonomy" id="1076179"/>
    <lineage>
        <taxon>unclassified sequences</taxon>
        <taxon>metagenomes</taxon>
        <taxon>ecological metagenomes</taxon>
    </lineage>
</organism>
<dbReference type="AlphaFoldDB" id="A0A645HWJ7"/>
<proteinExistence type="predicted"/>